<accession>A0A4Q7MS51</accession>
<dbReference type="EMBL" id="SGXA01000002">
    <property type="protein sequence ID" value="RZS71417.1"/>
    <property type="molecule type" value="Genomic_DNA"/>
</dbReference>
<comment type="caution">
    <text evidence="1">The sequence shown here is derived from an EMBL/GenBank/DDBJ whole genome shotgun (WGS) entry which is preliminary data.</text>
</comment>
<name>A0A4Q7MS51_9BACT</name>
<gene>
    <name evidence="1" type="ORF">EV199_3320</name>
</gene>
<protein>
    <submittedName>
        <fullName evidence="1">Uncharacterized protein</fullName>
    </submittedName>
</protein>
<proteinExistence type="predicted"/>
<dbReference type="Proteomes" id="UP000293874">
    <property type="component" value="Unassembled WGS sequence"/>
</dbReference>
<evidence type="ECO:0000313" key="2">
    <source>
        <dbReference type="Proteomes" id="UP000293874"/>
    </source>
</evidence>
<reference evidence="1 2" key="1">
    <citation type="submission" date="2019-02" db="EMBL/GenBank/DDBJ databases">
        <title>Genomic Encyclopedia of Type Strains, Phase IV (KMG-IV): sequencing the most valuable type-strain genomes for metagenomic binning, comparative biology and taxonomic classification.</title>
        <authorList>
            <person name="Goeker M."/>
        </authorList>
    </citation>
    <scope>NUCLEOTIDE SEQUENCE [LARGE SCALE GENOMIC DNA]</scope>
    <source>
        <strain evidence="1 2">DSM 18116</strain>
    </source>
</reference>
<evidence type="ECO:0000313" key="1">
    <source>
        <dbReference type="EMBL" id="RZS71417.1"/>
    </source>
</evidence>
<organism evidence="1 2">
    <name type="scientific">Pseudobacter ginsenosidimutans</name>
    <dbReference type="NCBI Taxonomy" id="661488"/>
    <lineage>
        <taxon>Bacteria</taxon>
        <taxon>Pseudomonadati</taxon>
        <taxon>Bacteroidota</taxon>
        <taxon>Chitinophagia</taxon>
        <taxon>Chitinophagales</taxon>
        <taxon>Chitinophagaceae</taxon>
        <taxon>Pseudobacter</taxon>
    </lineage>
</organism>
<keyword evidence="2" id="KW-1185">Reference proteome</keyword>
<sequence length="42" mass="4705">MKGRYGGKHDSSGTASLKLHKNRAVLNVETLSSKGFQELFRR</sequence>
<dbReference type="AlphaFoldDB" id="A0A4Q7MS51"/>